<keyword evidence="8" id="KW-1185">Reference proteome</keyword>
<feature type="transmembrane region" description="Helical" evidence="5">
    <location>
        <begin position="121"/>
        <end position="140"/>
    </location>
</feature>
<organism evidence="7 8">
    <name type="scientific">Christiangramia oceanisediminis</name>
    <dbReference type="NCBI Taxonomy" id="2920386"/>
    <lineage>
        <taxon>Bacteria</taxon>
        <taxon>Pseudomonadati</taxon>
        <taxon>Bacteroidota</taxon>
        <taxon>Flavobacteriia</taxon>
        <taxon>Flavobacteriales</taxon>
        <taxon>Flavobacteriaceae</taxon>
        <taxon>Christiangramia</taxon>
    </lineage>
</organism>
<comment type="subcellular location">
    <subcellularLocation>
        <location evidence="1">Membrane</location>
        <topology evidence="1">Multi-pass membrane protein</topology>
    </subcellularLocation>
</comment>
<gene>
    <name evidence="7" type="ORF">MKO06_15505</name>
</gene>
<comment type="caution">
    <text evidence="7">The sequence shown here is derived from an EMBL/GenBank/DDBJ whole genome shotgun (WGS) entry which is preliminary data.</text>
</comment>
<feature type="domain" description="Methylamine utilisation protein MauE" evidence="6">
    <location>
        <begin position="10"/>
        <end position="135"/>
    </location>
</feature>
<dbReference type="Proteomes" id="UP001155280">
    <property type="component" value="Unassembled WGS sequence"/>
</dbReference>
<keyword evidence="4 5" id="KW-0472">Membrane</keyword>
<evidence type="ECO:0000256" key="2">
    <source>
        <dbReference type="ARBA" id="ARBA00022692"/>
    </source>
</evidence>
<evidence type="ECO:0000259" key="6">
    <source>
        <dbReference type="Pfam" id="PF07291"/>
    </source>
</evidence>
<feature type="transmembrane region" description="Helical" evidence="5">
    <location>
        <begin position="12"/>
        <end position="33"/>
    </location>
</feature>
<sequence length="154" mass="17834">MKSLSSHSRNRFIEVCCFLFIVLFLYTAISKLMDLENFQLELQKSPLLSDYHKMVALVIPVSEILISLGLIWKKTRFISLLSFLFFMTLFTAYIYTILNFTGYIPCSCGGVIESLGWTEHLIFNGLFILLAIGAIIYYPIQKFQNIKQILLRNE</sequence>
<evidence type="ECO:0000256" key="5">
    <source>
        <dbReference type="SAM" id="Phobius"/>
    </source>
</evidence>
<evidence type="ECO:0000256" key="4">
    <source>
        <dbReference type="ARBA" id="ARBA00023136"/>
    </source>
</evidence>
<dbReference type="GO" id="GO:0016020">
    <property type="term" value="C:membrane"/>
    <property type="evidence" value="ECO:0007669"/>
    <property type="project" value="UniProtKB-SubCell"/>
</dbReference>
<keyword evidence="2 5" id="KW-0812">Transmembrane</keyword>
<evidence type="ECO:0000313" key="8">
    <source>
        <dbReference type="Proteomes" id="UP001155280"/>
    </source>
</evidence>
<feature type="transmembrane region" description="Helical" evidence="5">
    <location>
        <begin position="79"/>
        <end position="101"/>
    </location>
</feature>
<name>A0A9X2KZS4_9FLAO</name>
<keyword evidence="3 5" id="KW-1133">Transmembrane helix</keyword>
<evidence type="ECO:0000313" key="7">
    <source>
        <dbReference type="EMBL" id="MCP9201315.1"/>
    </source>
</evidence>
<dbReference type="GO" id="GO:0030416">
    <property type="term" value="P:methylamine metabolic process"/>
    <property type="evidence" value="ECO:0007669"/>
    <property type="project" value="InterPro"/>
</dbReference>
<dbReference type="InterPro" id="IPR009908">
    <property type="entry name" value="Methylamine_util_MauE"/>
</dbReference>
<dbReference type="RefSeq" id="WP_241552180.1">
    <property type="nucleotide sequence ID" value="NZ_JANCNS010000003.1"/>
</dbReference>
<protein>
    <recommendedName>
        <fullName evidence="6">Methylamine utilisation protein MauE domain-containing protein</fullName>
    </recommendedName>
</protein>
<dbReference type="Pfam" id="PF07291">
    <property type="entry name" value="MauE"/>
    <property type="match status" value="1"/>
</dbReference>
<reference evidence="7" key="1">
    <citation type="submission" date="2022-07" db="EMBL/GenBank/DDBJ databases">
        <title>Gramela sediminis sp. nov., isolated from deep-sea sediment of the Indian Ocean.</title>
        <authorList>
            <person name="Shi H."/>
        </authorList>
    </citation>
    <scope>NUCLEOTIDE SEQUENCE</scope>
    <source>
        <strain evidence="7">GC03-9</strain>
    </source>
</reference>
<evidence type="ECO:0000256" key="3">
    <source>
        <dbReference type="ARBA" id="ARBA00022989"/>
    </source>
</evidence>
<feature type="transmembrane region" description="Helical" evidence="5">
    <location>
        <begin position="53"/>
        <end position="72"/>
    </location>
</feature>
<proteinExistence type="predicted"/>
<dbReference type="AlphaFoldDB" id="A0A9X2KZS4"/>
<accession>A0A9X2KZS4</accession>
<evidence type="ECO:0000256" key="1">
    <source>
        <dbReference type="ARBA" id="ARBA00004141"/>
    </source>
</evidence>
<dbReference type="EMBL" id="JANCNS010000003">
    <property type="protein sequence ID" value="MCP9201315.1"/>
    <property type="molecule type" value="Genomic_DNA"/>
</dbReference>